<dbReference type="PROSITE" id="PS51263">
    <property type="entry name" value="ADF_H"/>
    <property type="match status" value="1"/>
</dbReference>
<feature type="compositionally biased region" description="Basic and acidic residues" evidence="5">
    <location>
        <begin position="239"/>
        <end position="248"/>
    </location>
</feature>
<dbReference type="GO" id="GO:0030427">
    <property type="term" value="C:site of polarized growth"/>
    <property type="evidence" value="ECO:0007669"/>
    <property type="project" value="TreeGrafter"/>
</dbReference>
<dbReference type="GO" id="GO:0051015">
    <property type="term" value="F:actin filament binding"/>
    <property type="evidence" value="ECO:0007669"/>
    <property type="project" value="EnsemblFungi"/>
</dbReference>
<dbReference type="GO" id="GO:0044379">
    <property type="term" value="P:protein localization to actin cortical patch"/>
    <property type="evidence" value="ECO:0007669"/>
    <property type="project" value="EnsemblFungi"/>
</dbReference>
<dbReference type="InterPro" id="IPR036028">
    <property type="entry name" value="SH3-like_dom_sf"/>
</dbReference>
<protein>
    <submittedName>
        <fullName evidence="8">LADA_0F15060g1_1</fullName>
    </submittedName>
</protein>
<feature type="compositionally biased region" description="Polar residues" evidence="5">
    <location>
        <begin position="144"/>
        <end position="156"/>
    </location>
</feature>
<evidence type="ECO:0000313" key="8">
    <source>
        <dbReference type="EMBL" id="SCU92200.1"/>
    </source>
</evidence>
<feature type="compositionally biased region" description="Pro residues" evidence="5">
    <location>
        <begin position="464"/>
        <end position="474"/>
    </location>
</feature>
<dbReference type="GO" id="GO:0030479">
    <property type="term" value="C:actin cortical patch"/>
    <property type="evidence" value="ECO:0007669"/>
    <property type="project" value="EnsemblFungi"/>
</dbReference>
<dbReference type="OrthoDB" id="5971719at2759"/>
<dbReference type="Pfam" id="PF14604">
    <property type="entry name" value="SH3_9"/>
    <property type="match status" value="1"/>
</dbReference>
<keyword evidence="9" id="KW-1185">Reference proteome</keyword>
<dbReference type="GO" id="GO:0051016">
    <property type="term" value="P:barbed-end actin filament capping"/>
    <property type="evidence" value="ECO:0007669"/>
    <property type="project" value="EnsemblFungi"/>
</dbReference>
<dbReference type="PANTHER" id="PTHR10829">
    <property type="entry name" value="CORTACTIN AND DREBRIN"/>
    <property type="match status" value="1"/>
</dbReference>
<dbReference type="CDD" id="cd11281">
    <property type="entry name" value="ADF_drebrin_like"/>
    <property type="match status" value="1"/>
</dbReference>
<evidence type="ECO:0000256" key="2">
    <source>
        <dbReference type="ARBA" id="ARBA00022443"/>
    </source>
</evidence>
<evidence type="ECO:0000256" key="5">
    <source>
        <dbReference type="SAM" id="MobiDB-lite"/>
    </source>
</evidence>
<keyword evidence="2 4" id="KW-0728">SH3 domain</keyword>
<dbReference type="Gene3D" id="3.40.20.10">
    <property type="entry name" value="Severin"/>
    <property type="match status" value="1"/>
</dbReference>
<dbReference type="InterPro" id="IPR029006">
    <property type="entry name" value="ADF-H/Gelsolin-like_dom_sf"/>
</dbReference>
<dbReference type="PROSITE" id="PS50002">
    <property type="entry name" value="SH3"/>
    <property type="match status" value="1"/>
</dbReference>
<proteinExistence type="predicted"/>
<dbReference type="InterPro" id="IPR002108">
    <property type="entry name" value="ADF-H"/>
</dbReference>
<evidence type="ECO:0000259" key="7">
    <source>
        <dbReference type="PROSITE" id="PS51263"/>
    </source>
</evidence>
<dbReference type="Gene3D" id="2.30.30.40">
    <property type="entry name" value="SH3 Domains"/>
    <property type="match status" value="1"/>
</dbReference>
<accession>A0A1G4JNI5</accession>
<gene>
    <name evidence="8" type="ORF">LADA_0F15060G</name>
</gene>
<feature type="region of interest" description="Disordered" evidence="5">
    <location>
        <begin position="142"/>
        <end position="550"/>
    </location>
</feature>
<reference evidence="8 9" key="1">
    <citation type="submission" date="2016-03" db="EMBL/GenBank/DDBJ databases">
        <authorList>
            <person name="Devillers H."/>
        </authorList>
    </citation>
    <scope>NUCLEOTIDE SEQUENCE [LARGE SCALE GENOMIC DNA]</scope>
    <source>
        <strain evidence="8">CBS 10888</strain>
    </source>
</reference>
<feature type="compositionally biased region" description="Polar residues" evidence="5">
    <location>
        <begin position="496"/>
        <end position="511"/>
    </location>
</feature>
<evidence type="ECO:0000256" key="3">
    <source>
        <dbReference type="ARBA" id="ARBA00022490"/>
    </source>
</evidence>
<dbReference type="CDD" id="cd11819">
    <property type="entry name" value="SH3_Cortactin_like"/>
    <property type="match status" value="1"/>
</dbReference>
<dbReference type="GO" id="GO:2000601">
    <property type="term" value="P:positive regulation of Arp2/3 complex-mediated actin nucleation"/>
    <property type="evidence" value="ECO:0007669"/>
    <property type="project" value="EnsemblFungi"/>
</dbReference>
<dbReference type="PRINTS" id="PR00452">
    <property type="entry name" value="SH3DOMAIN"/>
</dbReference>
<dbReference type="GO" id="GO:0005884">
    <property type="term" value="C:actin filament"/>
    <property type="evidence" value="ECO:0007669"/>
    <property type="project" value="TreeGrafter"/>
</dbReference>
<evidence type="ECO:0000256" key="4">
    <source>
        <dbReference type="PROSITE-ProRule" id="PRU00192"/>
    </source>
</evidence>
<organism evidence="8 9">
    <name type="scientific">Lachancea dasiensis</name>
    <dbReference type="NCBI Taxonomy" id="1072105"/>
    <lineage>
        <taxon>Eukaryota</taxon>
        <taxon>Fungi</taxon>
        <taxon>Dikarya</taxon>
        <taxon>Ascomycota</taxon>
        <taxon>Saccharomycotina</taxon>
        <taxon>Saccharomycetes</taxon>
        <taxon>Saccharomycetales</taxon>
        <taxon>Saccharomycetaceae</taxon>
        <taxon>Lachancea</taxon>
    </lineage>
</organism>
<feature type="domain" description="SH3" evidence="6">
    <location>
        <begin position="538"/>
        <end position="598"/>
    </location>
</feature>
<name>A0A1G4JNI5_9SACH</name>
<dbReference type="GO" id="GO:0000147">
    <property type="term" value="P:actin cortical patch assembly"/>
    <property type="evidence" value="ECO:0007669"/>
    <property type="project" value="EnsemblFungi"/>
</dbReference>
<dbReference type="SUPFAM" id="SSF55753">
    <property type="entry name" value="Actin depolymerizing proteins"/>
    <property type="match status" value="1"/>
</dbReference>
<dbReference type="EMBL" id="LT598458">
    <property type="protein sequence ID" value="SCU92200.1"/>
    <property type="molecule type" value="Genomic_DNA"/>
</dbReference>
<sequence>MALEPIDYTTHCHAIEEAFQKVVRAADEEIDWLILSPNGQKQYTSEKQGSGFGEFLGSFEDSKVEYGLARVNPPGSDVQKLVLVGWCPDNAPMKSRASFASNFGVVANQVLKSYHVQITARDEDDLDENELLAKVSNAAGARYSIQTQGPTKTTSAPKPRPSPVPQKNEHKKTVVPEPKATAPPRVSTPPASKPAPQATSAEDDWDEPEVQERDLRSNPLKPNQSTWKPVGKVDLQKLIAEEKSKQDPRLVNSVKSETPAKLNAKDDIEKLRKDSKAQRDAEINRYLGTRAPSTTLPKRSEDMVVKGFQNEKSPAQIWAEKHQKQQPMTSEVSDSKPEEGDETDEEGHEEEDDTTNVSDVKSKFEKFNVAEPQIIKPGQTKAPASVTTEEQRQPTTTKKPIGTPLPGMHAEIENESEEEADDDDWDNEEDEIPASKPTLPTSTTSTSAAPPPAPSPRPSSKEPTPQPRATPPLPTRSTETTFVPPPPPRRNVPTPSASQEAESLESPNVTAELSEPEDIPVNIADQDEEESDEEQTKEDLPSAIADYDNEAEEHNELAFQEGDKIINIVFVDDDWWLGELESSGEKGLFPSNYVTLVE</sequence>
<feature type="compositionally biased region" description="Low complexity" evidence="5">
    <location>
        <begin position="434"/>
        <end position="448"/>
    </location>
</feature>
<dbReference type="AlphaFoldDB" id="A0A1G4JNI5"/>
<keyword evidence="3" id="KW-0963">Cytoplasm</keyword>
<feature type="compositionally biased region" description="Basic and acidic residues" evidence="5">
    <location>
        <begin position="263"/>
        <end position="283"/>
    </location>
</feature>
<feature type="compositionally biased region" description="Acidic residues" evidence="5">
    <location>
        <begin position="413"/>
        <end position="432"/>
    </location>
</feature>
<dbReference type="SUPFAM" id="SSF50044">
    <property type="entry name" value="SH3-domain"/>
    <property type="match status" value="1"/>
</dbReference>
<evidence type="ECO:0000313" key="9">
    <source>
        <dbReference type="Proteomes" id="UP000190274"/>
    </source>
</evidence>
<feature type="compositionally biased region" description="Acidic residues" evidence="5">
    <location>
        <begin position="339"/>
        <end position="354"/>
    </location>
</feature>
<dbReference type="SMART" id="SM00102">
    <property type="entry name" value="ADF"/>
    <property type="match status" value="1"/>
</dbReference>
<feature type="compositionally biased region" description="Polar residues" evidence="5">
    <location>
        <begin position="385"/>
        <end position="398"/>
    </location>
</feature>
<dbReference type="Pfam" id="PF00241">
    <property type="entry name" value="Cofilin_ADF"/>
    <property type="match status" value="1"/>
</dbReference>
<feature type="compositionally biased region" description="Acidic residues" evidence="5">
    <location>
        <begin position="525"/>
        <end position="536"/>
    </location>
</feature>
<dbReference type="SMART" id="SM00326">
    <property type="entry name" value="SH3"/>
    <property type="match status" value="1"/>
</dbReference>
<dbReference type="Proteomes" id="UP000190274">
    <property type="component" value="Chromosome F"/>
</dbReference>
<dbReference type="PANTHER" id="PTHR10829:SF25">
    <property type="entry name" value="DREBRIN-LIKE PROTEIN"/>
    <property type="match status" value="1"/>
</dbReference>
<evidence type="ECO:0000256" key="1">
    <source>
        <dbReference type="ARBA" id="ARBA00004496"/>
    </source>
</evidence>
<feature type="domain" description="ADF-H" evidence="7">
    <location>
        <begin position="7"/>
        <end position="136"/>
    </location>
</feature>
<comment type="subcellular location">
    <subcellularLocation>
        <location evidence="1">Cytoplasm</location>
    </subcellularLocation>
</comment>
<evidence type="ECO:0000259" key="6">
    <source>
        <dbReference type="PROSITE" id="PS50002"/>
    </source>
</evidence>
<dbReference type="STRING" id="1266660.A0A1G4JNI5"/>
<dbReference type="InterPro" id="IPR001452">
    <property type="entry name" value="SH3_domain"/>
</dbReference>